<dbReference type="RefSeq" id="XP_031925777.1">
    <property type="nucleotide sequence ID" value="XM_032072880.1"/>
</dbReference>
<accession>A0A5N7A0J5</accession>
<dbReference type="GeneID" id="43657326"/>
<dbReference type="EMBL" id="ML737696">
    <property type="protein sequence ID" value="KAE8362696.1"/>
    <property type="molecule type" value="Genomic_DNA"/>
</dbReference>
<evidence type="ECO:0000313" key="2">
    <source>
        <dbReference type="Proteomes" id="UP000326268"/>
    </source>
</evidence>
<dbReference type="OrthoDB" id="4500767at2759"/>
<proteinExistence type="predicted"/>
<organism evidence="1 2">
    <name type="scientific">Aspergillus caelatus</name>
    <dbReference type="NCBI Taxonomy" id="61420"/>
    <lineage>
        <taxon>Eukaryota</taxon>
        <taxon>Fungi</taxon>
        <taxon>Dikarya</taxon>
        <taxon>Ascomycota</taxon>
        <taxon>Pezizomycotina</taxon>
        <taxon>Eurotiomycetes</taxon>
        <taxon>Eurotiomycetidae</taxon>
        <taxon>Eurotiales</taxon>
        <taxon>Aspergillaceae</taxon>
        <taxon>Aspergillus</taxon>
        <taxon>Aspergillus subgen. Circumdati</taxon>
    </lineage>
</organism>
<keyword evidence="2" id="KW-1185">Reference proteome</keyword>
<gene>
    <name evidence="1" type="ORF">BDV27DRAFT_159519</name>
</gene>
<sequence length="195" mass="22047">MPLCIARITGVPEPPAPPGGAPRYVSAALAGDIPLCWPSVEAILRDNYRDIPVACGNRLAVKSVEVLFCWLWEWRDGRFQRKGWDYKPYRMLYQKSFEIITLVQGKDATRQWKQSLRTSFIQSHWLLSYPQSQGFMRKDKETGQFLWRSSVHRRPGSLLSAAIRSIASCASNIIHKASPTNSLAAGGDFIGFYKV</sequence>
<dbReference type="Proteomes" id="UP000326268">
    <property type="component" value="Unassembled WGS sequence"/>
</dbReference>
<dbReference type="AlphaFoldDB" id="A0A5N7A0J5"/>
<reference evidence="1 2" key="1">
    <citation type="submission" date="2019-04" db="EMBL/GenBank/DDBJ databases">
        <title>Friends and foes A comparative genomics studyof 23 Aspergillus species from section Flavi.</title>
        <authorList>
            <consortium name="DOE Joint Genome Institute"/>
            <person name="Kjaerbolling I."/>
            <person name="Vesth T."/>
            <person name="Frisvad J.C."/>
            <person name="Nybo J.L."/>
            <person name="Theobald S."/>
            <person name="Kildgaard S."/>
            <person name="Isbrandt T."/>
            <person name="Kuo A."/>
            <person name="Sato A."/>
            <person name="Lyhne E.K."/>
            <person name="Kogle M.E."/>
            <person name="Wiebenga A."/>
            <person name="Kun R.S."/>
            <person name="Lubbers R.J."/>
            <person name="Makela M.R."/>
            <person name="Barry K."/>
            <person name="Chovatia M."/>
            <person name="Clum A."/>
            <person name="Daum C."/>
            <person name="Haridas S."/>
            <person name="He G."/>
            <person name="LaButti K."/>
            <person name="Lipzen A."/>
            <person name="Mondo S."/>
            <person name="Riley R."/>
            <person name="Salamov A."/>
            <person name="Simmons B.A."/>
            <person name="Magnuson J.K."/>
            <person name="Henrissat B."/>
            <person name="Mortensen U.H."/>
            <person name="Larsen T.O."/>
            <person name="Devries R.P."/>
            <person name="Grigoriev I.V."/>
            <person name="Machida M."/>
            <person name="Baker S.E."/>
            <person name="Andersen M.R."/>
        </authorList>
    </citation>
    <scope>NUCLEOTIDE SEQUENCE [LARGE SCALE GENOMIC DNA]</scope>
    <source>
        <strain evidence="1 2">CBS 763.97</strain>
    </source>
</reference>
<name>A0A5N7A0J5_9EURO</name>
<protein>
    <submittedName>
        <fullName evidence="1">Uncharacterized protein</fullName>
    </submittedName>
</protein>
<evidence type="ECO:0000313" key="1">
    <source>
        <dbReference type="EMBL" id="KAE8362696.1"/>
    </source>
</evidence>